<protein>
    <submittedName>
        <fullName evidence="11">Acyl-CoA dehydrogenase</fullName>
    </submittedName>
</protein>
<dbReference type="InterPro" id="IPR037069">
    <property type="entry name" value="AcylCoA_DH/ox_N_sf"/>
</dbReference>
<dbReference type="Pfam" id="PF00441">
    <property type="entry name" value="Acyl-CoA_dh_1"/>
    <property type="match status" value="1"/>
</dbReference>
<proteinExistence type="inferred from homology"/>
<dbReference type="InterPro" id="IPR009075">
    <property type="entry name" value="AcylCo_DH/oxidase_C"/>
</dbReference>
<organism evidence="11 12">
    <name type="scientific">Primorskyibacter flagellatus</name>
    <dbReference type="NCBI Taxonomy" id="1387277"/>
    <lineage>
        <taxon>Bacteria</taxon>
        <taxon>Pseudomonadati</taxon>
        <taxon>Pseudomonadota</taxon>
        <taxon>Alphaproteobacteria</taxon>
        <taxon>Rhodobacterales</taxon>
        <taxon>Roseobacteraceae</taxon>
        <taxon>Primorskyibacter</taxon>
    </lineage>
</organism>
<comment type="similarity">
    <text evidence="2 6">Belongs to the acyl-CoA dehydrogenase family.</text>
</comment>
<evidence type="ECO:0000256" key="4">
    <source>
        <dbReference type="ARBA" id="ARBA00022827"/>
    </source>
</evidence>
<feature type="region of interest" description="Disordered" evidence="7">
    <location>
        <begin position="16"/>
        <end position="37"/>
    </location>
</feature>
<evidence type="ECO:0000256" key="3">
    <source>
        <dbReference type="ARBA" id="ARBA00022630"/>
    </source>
</evidence>
<dbReference type="Gene3D" id="1.10.540.10">
    <property type="entry name" value="Acyl-CoA dehydrogenase/oxidase, N-terminal domain"/>
    <property type="match status" value="1"/>
</dbReference>
<dbReference type="GO" id="GO:0005886">
    <property type="term" value="C:plasma membrane"/>
    <property type="evidence" value="ECO:0007669"/>
    <property type="project" value="TreeGrafter"/>
</dbReference>
<evidence type="ECO:0000313" key="11">
    <source>
        <dbReference type="EMBL" id="GGE52166.1"/>
    </source>
</evidence>
<dbReference type="Gene3D" id="2.40.110.10">
    <property type="entry name" value="Butyryl-CoA Dehydrogenase, subunit A, domain 2"/>
    <property type="match status" value="1"/>
</dbReference>
<dbReference type="SUPFAM" id="SSF47203">
    <property type="entry name" value="Acyl-CoA dehydrogenase C-terminal domain-like"/>
    <property type="match status" value="1"/>
</dbReference>
<dbReference type="InterPro" id="IPR052161">
    <property type="entry name" value="Mycobact_Acyl-CoA_DH"/>
</dbReference>
<evidence type="ECO:0000256" key="1">
    <source>
        <dbReference type="ARBA" id="ARBA00001974"/>
    </source>
</evidence>
<keyword evidence="12" id="KW-1185">Reference proteome</keyword>
<comment type="cofactor">
    <cofactor evidence="1 6">
        <name>FAD</name>
        <dbReference type="ChEBI" id="CHEBI:57692"/>
    </cofactor>
</comment>
<dbReference type="InterPro" id="IPR009100">
    <property type="entry name" value="AcylCoA_DH/oxidase_NM_dom_sf"/>
</dbReference>
<dbReference type="FunFam" id="2.40.110.10:FF:000011">
    <property type="entry name" value="Acyl-CoA dehydrogenase FadE34"/>
    <property type="match status" value="1"/>
</dbReference>
<keyword evidence="3 6" id="KW-0285">Flavoprotein</keyword>
<feature type="domain" description="Acyl-CoA oxidase/dehydrogenase middle" evidence="9">
    <location>
        <begin position="133"/>
        <end position="225"/>
    </location>
</feature>
<dbReference type="Pfam" id="PF02771">
    <property type="entry name" value="Acyl-CoA_dh_N"/>
    <property type="match status" value="1"/>
</dbReference>
<dbReference type="Pfam" id="PF02770">
    <property type="entry name" value="Acyl-CoA_dh_M"/>
    <property type="match status" value="1"/>
</dbReference>
<sequence length="410" mass="45147">MQMDFSDSPEEAAFRAKARDWLDANTTRRNGSEKAQDHFMARDADEVARARDWQARKADAGWAGLTWPRAFGGRDATPIEQVIWNQEEGRYAVPPNVFLIGIGLVGPTVMIHGTEDQKTRFLPRALTGEDIWCQLFSEPAAGSDLAGIRTRARREDDEWVISGQKVWTSGAQYSTHGILLARTDPQVPKHKGMTMFLVDMSDPAIETRPIRQISGSSSFNEVFIDNLRVPDSARLGGVSEGWKVALTTLMNERFSISVGRASGGARAEELIDLATRVERNGRPAIEDDEVRARIADFIARQRGLEFTSYRVMTSLSRGQAPGEEGSIGKLLLGKLRQEMGAFGMDLAGTSAGISAKVGDDVARWRNEYLTAPGNRIAGGSDEIQRTIIGERILGLPPEVRVDKDVAFSEL</sequence>
<dbReference type="GO" id="GO:0050660">
    <property type="term" value="F:flavin adenine dinucleotide binding"/>
    <property type="evidence" value="ECO:0007669"/>
    <property type="project" value="InterPro"/>
</dbReference>
<gene>
    <name evidence="11" type="ORF">GCM10011360_43850</name>
</gene>
<evidence type="ECO:0000256" key="5">
    <source>
        <dbReference type="ARBA" id="ARBA00023002"/>
    </source>
</evidence>
<dbReference type="Gene3D" id="1.20.140.10">
    <property type="entry name" value="Butyryl-CoA Dehydrogenase, subunit A, domain 3"/>
    <property type="match status" value="1"/>
</dbReference>
<dbReference type="InterPro" id="IPR013786">
    <property type="entry name" value="AcylCoA_DH/ox_N"/>
</dbReference>
<reference evidence="12" key="1">
    <citation type="journal article" date="2019" name="Int. J. Syst. Evol. Microbiol.">
        <title>The Global Catalogue of Microorganisms (GCM) 10K type strain sequencing project: providing services to taxonomists for standard genome sequencing and annotation.</title>
        <authorList>
            <consortium name="The Broad Institute Genomics Platform"/>
            <consortium name="The Broad Institute Genome Sequencing Center for Infectious Disease"/>
            <person name="Wu L."/>
            <person name="Ma J."/>
        </authorList>
    </citation>
    <scope>NUCLEOTIDE SEQUENCE [LARGE SCALE GENOMIC DNA]</scope>
    <source>
        <strain evidence="12">CGMCC 1.12664</strain>
    </source>
</reference>
<dbReference type="InterPro" id="IPR046373">
    <property type="entry name" value="Acyl-CoA_Oxase/DH_mid-dom_sf"/>
</dbReference>
<evidence type="ECO:0000259" key="9">
    <source>
        <dbReference type="Pfam" id="PF02770"/>
    </source>
</evidence>
<evidence type="ECO:0000256" key="7">
    <source>
        <dbReference type="SAM" id="MobiDB-lite"/>
    </source>
</evidence>
<feature type="domain" description="Acyl-CoA dehydrogenase/oxidase N-terminal" evidence="10">
    <location>
        <begin position="9"/>
        <end position="129"/>
    </location>
</feature>
<evidence type="ECO:0000256" key="6">
    <source>
        <dbReference type="RuleBase" id="RU362125"/>
    </source>
</evidence>
<dbReference type="PANTHER" id="PTHR43292">
    <property type="entry name" value="ACYL-COA DEHYDROGENASE"/>
    <property type="match status" value="1"/>
</dbReference>
<dbReference type="EMBL" id="BMFJ01000005">
    <property type="protein sequence ID" value="GGE52166.1"/>
    <property type="molecule type" value="Genomic_DNA"/>
</dbReference>
<evidence type="ECO:0000313" key="12">
    <source>
        <dbReference type="Proteomes" id="UP000612855"/>
    </source>
</evidence>
<dbReference type="AlphaFoldDB" id="A0A917EJS0"/>
<dbReference type="InterPro" id="IPR006091">
    <property type="entry name" value="Acyl-CoA_Oxase/DH_mid-dom"/>
</dbReference>
<evidence type="ECO:0000259" key="10">
    <source>
        <dbReference type="Pfam" id="PF02771"/>
    </source>
</evidence>
<evidence type="ECO:0000259" key="8">
    <source>
        <dbReference type="Pfam" id="PF00441"/>
    </source>
</evidence>
<dbReference type="Proteomes" id="UP000612855">
    <property type="component" value="Unassembled WGS sequence"/>
</dbReference>
<feature type="domain" description="Acyl-CoA dehydrogenase/oxidase C-terminal" evidence="8">
    <location>
        <begin position="240"/>
        <end position="393"/>
    </location>
</feature>
<dbReference type="PANTHER" id="PTHR43292:SF4">
    <property type="entry name" value="ACYL-COA DEHYDROGENASE FADE34"/>
    <property type="match status" value="1"/>
</dbReference>
<name>A0A917EJS0_9RHOB</name>
<dbReference type="SUPFAM" id="SSF56645">
    <property type="entry name" value="Acyl-CoA dehydrogenase NM domain-like"/>
    <property type="match status" value="1"/>
</dbReference>
<keyword evidence="4 6" id="KW-0274">FAD</keyword>
<keyword evidence="5 6" id="KW-0560">Oxidoreductase</keyword>
<evidence type="ECO:0000256" key="2">
    <source>
        <dbReference type="ARBA" id="ARBA00009347"/>
    </source>
</evidence>
<dbReference type="GO" id="GO:0016627">
    <property type="term" value="F:oxidoreductase activity, acting on the CH-CH group of donors"/>
    <property type="evidence" value="ECO:0007669"/>
    <property type="project" value="InterPro"/>
</dbReference>
<accession>A0A917EJS0</accession>
<dbReference type="InterPro" id="IPR036250">
    <property type="entry name" value="AcylCo_DH-like_C"/>
</dbReference>
<comment type="caution">
    <text evidence="11">The sequence shown here is derived from an EMBL/GenBank/DDBJ whole genome shotgun (WGS) entry which is preliminary data.</text>
</comment>